<proteinExistence type="predicted"/>
<evidence type="ECO:0000256" key="1">
    <source>
        <dbReference type="SAM" id="SignalP"/>
    </source>
</evidence>
<evidence type="ECO:0000313" key="2">
    <source>
        <dbReference type="EMBL" id="KLU21957.1"/>
    </source>
</evidence>
<dbReference type="OrthoDB" id="7059842at2"/>
<dbReference type="Proteomes" id="UP000035963">
    <property type="component" value="Unassembled WGS sequence"/>
</dbReference>
<dbReference type="AlphaFoldDB" id="A0A0J1CMK7"/>
<comment type="caution">
    <text evidence="2">The sequence shown here is derived from an EMBL/GenBank/DDBJ whole genome shotgun (WGS) entry which is preliminary data.</text>
</comment>
<dbReference type="RefSeq" id="WP_047896406.1">
    <property type="nucleotide sequence ID" value="NZ_AEJF01000194.1"/>
</dbReference>
<evidence type="ECO:0000313" key="3">
    <source>
        <dbReference type="Proteomes" id="UP000035963"/>
    </source>
</evidence>
<keyword evidence="3" id="KW-1185">Reference proteome</keyword>
<sequence>MKKLIIAATLGVLFSSAASADDVKLIEDNVGIAKILHSIPAIKGDLGNRLAGAGLTVTGIMVRKISRDDVAEDPLHVTLGDLEYTIYTTGEAENPPCAVLGTPELIKRGRRAIPETRTAAWLLTGTCDLPD</sequence>
<dbReference type="PATRIC" id="fig|908627.4.peg.7364"/>
<reference evidence="2 3" key="1">
    <citation type="journal article" date="2015" name="Genome Announc.">
        <title>Draft Genome Sequence of Burkholderia sp. Strain PML1(12), an Ectomycorrhizosphere-Inhabiting Bacterium with Effective Mineral-Weathering Ability.</title>
        <authorList>
            <person name="Uroz S."/>
            <person name="Oger P."/>
        </authorList>
    </citation>
    <scope>NUCLEOTIDE SEQUENCE [LARGE SCALE GENOMIC DNA]</scope>
    <source>
        <strain evidence="3">PML1(12)</strain>
    </source>
</reference>
<accession>A0A0J1CMK7</accession>
<dbReference type="EMBL" id="AEJF01000194">
    <property type="protein sequence ID" value="KLU21957.1"/>
    <property type="molecule type" value="Genomic_DNA"/>
</dbReference>
<keyword evidence="1" id="KW-0732">Signal</keyword>
<name>A0A0J1CMK7_9BURK</name>
<protein>
    <submittedName>
        <fullName evidence="2">Uncharacterized protein</fullName>
    </submittedName>
</protein>
<gene>
    <name evidence="2" type="ORF">EOS_32965</name>
</gene>
<feature type="signal peptide" evidence="1">
    <location>
        <begin position="1"/>
        <end position="20"/>
    </location>
</feature>
<organism evidence="2 3">
    <name type="scientific">Caballeronia mineralivorans PML1(12)</name>
    <dbReference type="NCBI Taxonomy" id="908627"/>
    <lineage>
        <taxon>Bacteria</taxon>
        <taxon>Pseudomonadati</taxon>
        <taxon>Pseudomonadota</taxon>
        <taxon>Betaproteobacteria</taxon>
        <taxon>Burkholderiales</taxon>
        <taxon>Burkholderiaceae</taxon>
        <taxon>Caballeronia</taxon>
    </lineage>
</organism>
<feature type="chain" id="PRO_5005249079" evidence="1">
    <location>
        <begin position="21"/>
        <end position="131"/>
    </location>
</feature>